<dbReference type="PROSITE" id="PS51671">
    <property type="entry name" value="ACT"/>
    <property type="match status" value="1"/>
</dbReference>
<keyword evidence="8" id="KW-0520">NAD</keyword>
<dbReference type="InterPro" id="IPR003099">
    <property type="entry name" value="Prephen_DH"/>
</dbReference>
<dbReference type="Gene3D" id="3.30.70.260">
    <property type="match status" value="1"/>
</dbReference>
<dbReference type="InterPro" id="IPR002912">
    <property type="entry name" value="ACT_dom"/>
</dbReference>
<dbReference type="InterPro" id="IPR036291">
    <property type="entry name" value="NAD(P)-bd_dom_sf"/>
</dbReference>
<dbReference type="PROSITE" id="PS51176">
    <property type="entry name" value="PDH_ADH"/>
    <property type="match status" value="1"/>
</dbReference>
<reference evidence="14" key="1">
    <citation type="submission" date="2012-02" db="EMBL/GenBank/DDBJ databases">
        <title>The complete genome of Halobacteroides halobius DSM 5150.</title>
        <authorList>
            <person name="Lucas S."/>
            <person name="Copeland A."/>
            <person name="Lapidus A."/>
            <person name="Glavina del Rio T."/>
            <person name="Dalin E."/>
            <person name="Tice H."/>
            <person name="Bruce D."/>
            <person name="Goodwin L."/>
            <person name="Pitluck S."/>
            <person name="Peters L."/>
            <person name="Mikhailova N."/>
            <person name="Gu W."/>
            <person name="Kyrpides N."/>
            <person name="Mavromatis K."/>
            <person name="Ivanova N."/>
            <person name="Brettin T."/>
            <person name="Detter J.C."/>
            <person name="Han C."/>
            <person name="Larimer F."/>
            <person name="Land M."/>
            <person name="Hauser L."/>
            <person name="Markowitz V."/>
            <person name="Cheng J.-F."/>
            <person name="Hugenholtz P."/>
            <person name="Woyke T."/>
            <person name="Wu D."/>
            <person name="Tindall B."/>
            <person name="Pomrenke H."/>
            <person name="Brambilla E."/>
            <person name="Klenk H.-P."/>
            <person name="Eisen J.A."/>
        </authorList>
    </citation>
    <scope>NUCLEOTIDE SEQUENCE [LARGE SCALE GENOMIC DNA]</scope>
    <source>
        <strain evidence="14">ATCC 35273 / DSM 5150 / MD-1</strain>
    </source>
</reference>
<dbReference type="GO" id="GO:0004665">
    <property type="term" value="F:prephenate dehydrogenase (NADP+) activity"/>
    <property type="evidence" value="ECO:0007669"/>
    <property type="project" value="InterPro"/>
</dbReference>
<accession>L0K8M4</accession>
<dbReference type="PANTHER" id="PTHR21363">
    <property type="entry name" value="PREPHENATE DEHYDROGENASE"/>
    <property type="match status" value="1"/>
</dbReference>
<keyword evidence="5" id="KW-0827">Tyrosine biosynthesis</keyword>
<dbReference type="HOGENOM" id="CLU_055968_2_1_9"/>
<dbReference type="AlphaFoldDB" id="L0K8M4"/>
<feature type="domain" description="Prephenate/arogenate dehydrogenase" evidence="11">
    <location>
        <begin position="3"/>
        <end position="289"/>
    </location>
</feature>
<dbReference type="STRING" id="748449.Halha_1406"/>
<comment type="similarity">
    <text evidence="2">Belongs to the prephenate/arogenate dehydrogenase family.</text>
</comment>
<dbReference type="Pfam" id="PF20463">
    <property type="entry name" value="PDH_C"/>
    <property type="match status" value="1"/>
</dbReference>
<keyword evidence="14" id="KW-1185">Reference proteome</keyword>
<evidence type="ECO:0000256" key="4">
    <source>
        <dbReference type="ARBA" id="ARBA00016891"/>
    </source>
</evidence>
<dbReference type="Proteomes" id="UP000010880">
    <property type="component" value="Chromosome"/>
</dbReference>
<dbReference type="OrthoDB" id="9802008at2"/>
<dbReference type="SUPFAM" id="SSF51735">
    <property type="entry name" value="NAD(P)-binding Rossmann-fold domains"/>
    <property type="match status" value="1"/>
</dbReference>
<dbReference type="InterPro" id="IPR046825">
    <property type="entry name" value="PDH_C"/>
</dbReference>
<dbReference type="KEGG" id="hhl:Halha_1406"/>
<organism evidence="13 14">
    <name type="scientific">Halobacteroides halobius (strain ATCC 35273 / DSM 5150 / MD-1)</name>
    <dbReference type="NCBI Taxonomy" id="748449"/>
    <lineage>
        <taxon>Bacteria</taxon>
        <taxon>Bacillati</taxon>
        <taxon>Bacillota</taxon>
        <taxon>Clostridia</taxon>
        <taxon>Halanaerobiales</taxon>
        <taxon>Halobacteroidaceae</taxon>
        <taxon>Halobacteroides</taxon>
    </lineage>
</organism>
<gene>
    <name evidence="13" type="ordered locus">Halha_1406</name>
</gene>
<evidence type="ECO:0000259" key="11">
    <source>
        <dbReference type="PROSITE" id="PS51176"/>
    </source>
</evidence>
<dbReference type="Gene3D" id="3.40.50.720">
    <property type="entry name" value="NAD(P)-binding Rossmann-like Domain"/>
    <property type="match status" value="1"/>
</dbReference>
<dbReference type="InterPro" id="IPR045865">
    <property type="entry name" value="ACT-like_dom_sf"/>
</dbReference>
<comment type="catalytic activity">
    <reaction evidence="10">
        <text>prephenate + NAD(+) = 3-(4-hydroxyphenyl)pyruvate + CO2 + NADH</text>
        <dbReference type="Rhea" id="RHEA:13869"/>
        <dbReference type="ChEBI" id="CHEBI:16526"/>
        <dbReference type="ChEBI" id="CHEBI:29934"/>
        <dbReference type="ChEBI" id="CHEBI:36242"/>
        <dbReference type="ChEBI" id="CHEBI:57540"/>
        <dbReference type="ChEBI" id="CHEBI:57945"/>
        <dbReference type="EC" id="1.3.1.12"/>
    </reaction>
</comment>
<dbReference type="InterPro" id="IPR046826">
    <property type="entry name" value="PDH_N"/>
</dbReference>
<evidence type="ECO:0000313" key="13">
    <source>
        <dbReference type="EMBL" id="AGB41351.1"/>
    </source>
</evidence>
<dbReference type="UniPathway" id="UPA00122">
    <property type="reaction ID" value="UER00961"/>
</dbReference>
<dbReference type="EMBL" id="CP003359">
    <property type="protein sequence ID" value="AGB41351.1"/>
    <property type="molecule type" value="Genomic_DNA"/>
</dbReference>
<evidence type="ECO:0000256" key="8">
    <source>
        <dbReference type="ARBA" id="ARBA00023027"/>
    </source>
</evidence>
<keyword evidence="9" id="KW-0057">Aromatic amino acid biosynthesis</keyword>
<evidence type="ECO:0000259" key="12">
    <source>
        <dbReference type="PROSITE" id="PS51671"/>
    </source>
</evidence>
<dbReference type="RefSeq" id="WP_015327073.1">
    <property type="nucleotide sequence ID" value="NC_019978.1"/>
</dbReference>
<evidence type="ECO:0000256" key="7">
    <source>
        <dbReference type="ARBA" id="ARBA00023002"/>
    </source>
</evidence>
<dbReference type="GO" id="GO:0006571">
    <property type="term" value="P:tyrosine biosynthetic process"/>
    <property type="evidence" value="ECO:0007669"/>
    <property type="project" value="UniProtKB-UniPathway"/>
</dbReference>
<evidence type="ECO:0000256" key="2">
    <source>
        <dbReference type="ARBA" id="ARBA00007964"/>
    </source>
</evidence>
<evidence type="ECO:0000256" key="3">
    <source>
        <dbReference type="ARBA" id="ARBA00012068"/>
    </source>
</evidence>
<evidence type="ECO:0000256" key="10">
    <source>
        <dbReference type="ARBA" id="ARBA00049260"/>
    </source>
</evidence>
<protein>
    <recommendedName>
        <fullName evidence="4">Prephenate dehydrogenase</fullName>
        <ecNumber evidence="3">1.3.1.12</ecNumber>
    </recommendedName>
</protein>
<evidence type="ECO:0000256" key="1">
    <source>
        <dbReference type="ARBA" id="ARBA00005067"/>
    </source>
</evidence>
<dbReference type="SUPFAM" id="SSF55021">
    <property type="entry name" value="ACT-like"/>
    <property type="match status" value="1"/>
</dbReference>
<evidence type="ECO:0000256" key="5">
    <source>
        <dbReference type="ARBA" id="ARBA00022498"/>
    </source>
</evidence>
<dbReference type="InterPro" id="IPR050812">
    <property type="entry name" value="Preph/Arog_dehydrog"/>
</dbReference>
<name>L0K8M4_HALHC</name>
<keyword evidence="6" id="KW-0028">Amino-acid biosynthesis</keyword>
<feature type="domain" description="ACT" evidence="12">
    <location>
        <begin position="294"/>
        <end position="362"/>
    </location>
</feature>
<sequence length="362" mass="39424">MIEQVAIIGVGLIGSSLGLALQDVTEVKSVVGIDNNSRHVQEALDIGAIDEEATLKEGVQEADLVVLAVPVGIIKDLVIKIAPYLNSETIITDVGSTKLQLVKQLEEIVEDNTYIGGHPMAGSEVSGPSGADKYLFENAIYALTKSNKTDEEALAKLKNLVKQLGAQPLIISPQAHDQIVGITSHLPHVVAVSLMEVVADYSKESDLLTSLIGGGFRDTTRISAGDPTMWKDIFLNNRDQVLEGIDAFSNNLAELRELIASKNEVKLKDKLAQIKEARTKIPMKKKGLLPSNYELILTLKDKPNQIGKVATLLGVAKINIQDIEVLKVRDKGGTVRLSFNQEEEQEKAYSLLKEAEYKVIKK</sequence>
<dbReference type="GO" id="GO:0008977">
    <property type="term" value="F:prephenate dehydrogenase (NAD+) activity"/>
    <property type="evidence" value="ECO:0007669"/>
    <property type="project" value="UniProtKB-EC"/>
</dbReference>
<keyword evidence="7" id="KW-0560">Oxidoreductase</keyword>
<dbReference type="PANTHER" id="PTHR21363:SF0">
    <property type="entry name" value="PREPHENATE DEHYDROGENASE [NADP(+)]"/>
    <property type="match status" value="1"/>
</dbReference>
<dbReference type="eggNOG" id="COG0287">
    <property type="taxonomic scope" value="Bacteria"/>
</dbReference>
<dbReference type="FunFam" id="3.40.50.720:FF:000208">
    <property type="entry name" value="Prephenate dehydrogenase"/>
    <property type="match status" value="1"/>
</dbReference>
<dbReference type="Pfam" id="PF02153">
    <property type="entry name" value="PDH_N"/>
    <property type="match status" value="1"/>
</dbReference>
<evidence type="ECO:0000256" key="6">
    <source>
        <dbReference type="ARBA" id="ARBA00022605"/>
    </source>
</evidence>
<dbReference type="InterPro" id="IPR008927">
    <property type="entry name" value="6-PGluconate_DH-like_C_sf"/>
</dbReference>
<dbReference type="EC" id="1.3.1.12" evidence="3"/>
<proteinExistence type="inferred from homology"/>
<comment type="pathway">
    <text evidence="1">Amino-acid biosynthesis; L-tyrosine biosynthesis; (4-hydroxyphenyl)pyruvate from prephenate (NAD(+) route): step 1/1.</text>
</comment>
<dbReference type="SUPFAM" id="SSF48179">
    <property type="entry name" value="6-phosphogluconate dehydrogenase C-terminal domain-like"/>
    <property type="match status" value="1"/>
</dbReference>
<dbReference type="GO" id="GO:0070403">
    <property type="term" value="F:NAD+ binding"/>
    <property type="evidence" value="ECO:0007669"/>
    <property type="project" value="InterPro"/>
</dbReference>
<evidence type="ECO:0000256" key="9">
    <source>
        <dbReference type="ARBA" id="ARBA00023141"/>
    </source>
</evidence>
<evidence type="ECO:0000313" key="14">
    <source>
        <dbReference type="Proteomes" id="UP000010880"/>
    </source>
</evidence>
<dbReference type="FunFam" id="1.10.3660.10:FF:000003">
    <property type="entry name" value="Prephenate dehydrogenase"/>
    <property type="match status" value="1"/>
</dbReference>
<dbReference type="Gene3D" id="1.10.3660.10">
    <property type="entry name" value="6-phosphogluconate dehydrogenase C-terminal like domain"/>
    <property type="match status" value="1"/>
</dbReference>